<dbReference type="CTD" id="57822"/>
<feature type="compositionally biased region" description="Low complexity" evidence="7">
    <location>
        <begin position="177"/>
        <end position="198"/>
    </location>
</feature>
<dbReference type="InterPro" id="IPR057520">
    <property type="entry name" value="GRHL1/CP2_C"/>
</dbReference>
<keyword evidence="5 6" id="KW-0539">Nucleus</keyword>
<feature type="compositionally biased region" description="Polar residues" evidence="7">
    <location>
        <begin position="398"/>
        <end position="409"/>
    </location>
</feature>
<evidence type="ECO:0000256" key="1">
    <source>
        <dbReference type="ARBA" id="ARBA00004123"/>
    </source>
</evidence>
<feature type="region of interest" description="Disordered" evidence="7">
    <location>
        <begin position="445"/>
        <end position="478"/>
    </location>
</feature>
<protein>
    <recommendedName>
        <fullName evidence="8">Grh/CP2 DB domain-containing protein</fullName>
    </recommendedName>
</protein>
<dbReference type="OMA" id="MDSWSYL"/>
<dbReference type="AlphaFoldDB" id="A0A665V076"/>
<dbReference type="PANTHER" id="PTHR11037">
    <property type="entry name" value="TRANSCRIPTION FACTOR CP2"/>
    <property type="match status" value="1"/>
</dbReference>
<keyword evidence="10" id="KW-1185">Reference proteome</keyword>
<dbReference type="Proteomes" id="UP000472264">
    <property type="component" value="Chromosome 22"/>
</dbReference>
<keyword evidence="3 6" id="KW-0238">DNA-binding</keyword>
<dbReference type="PANTHER" id="PTHR11037:SF6">
    <property type="entry name" value="GRAINYHEAD-LIKE PROTEIN 3 HOMOLOG"/>
    <property type="match status" value="1"/>
</dbReference>
<keyword evidence="2" id="KW-0805">Transcription regulation</keyword>
<dbReference type="PROSITE" id="PS51968">
    <property type="entry name" value="GRH_CP2_DB"/>
    <property type="match status" value="1"/>
</dbReference>
<evidence type="ECO:0000313" key="10">
    <source>
        <dbReference type="Proteomes" id="UP000472264"/>
    </source>
</evidence>
<evidence type="ECO:0000256" key="7">
    <source>
        <dbReference type="SAM" id="MobiDB-lite"/>
    </source>
</evidence>
<dbReference type="Pfam" id="PF04516">
    <property type="entry name" value="CP2"/>
    <property type="match status" value="1"/>
</dbReference>
<dbReference type="InterPro" id="IPR040167">
    <property type="entry name" value="TF_CP2-like"/>
</dbReference>
<feature type="region of interest" description="Disordered" evidence="7">
    <location>
        <begin position="380"/>
        <end position="409"/>
    </location>
</feature>
<keyword evidence="4" id="KW-0804">Transcription</keyword>
<comment type="subcellular location">
    <subcellularLocation>
        <location evidence="1 6">Nucleus</location>
    </subcellularLocation>
</comment>
<sequence length="569" mass="64307">MTKETETLGLVFHSENFNYNHYTNCIMDSWSYMDGSLPEQNHSKPRLQPGDDLAALTMLYEQCKSQKEQKTASFNRGANIYKSDRAPANTNDLVSLEAPANVMKFLENIPTSHHQEVLGSKQHTSMPISVPSDTFTTLTSVVTEPYDKQELNNIFDSLLQKWPETSSYPDPSNVTLPYSDPFPDDPSSPGYSGSYSNSPADRLRSEFQFSLGAPPAAPYKSSELPMVYLNKGQFYPITLQGVDNSACLTATKVKTVVMAVFENDKTPEMQLRFWNHWHARQPTVKQRVIDIADYKEVFSGISNIEEVAFNALSFVWNPNEEAKVYIGINSLSTDFSSQKGVKGLPLNLQIDTYDFSSGNNQLLHRAACQVKVFCDKGAERKMRDEERKRSKRRGKNANDANTNKSLVSSSMNSDCTFFQTLDNHNIQPVLFIPEAHLTSLQRMAAPMDETDRSTLKRLYPDRDHTNSPPSKQARREDSQRVMLYVRSGTEEVFDALLLSTPTLSGLRDAISEKYGMQKEAIGKIYKKCKRGIFINMDNNIIEHYTNQLAFLIEMSEVVSGQFQVTLIEV</sequence>
<accession>A0A665V076</accession>
<organism evidence="9 10">
    <name type="scientific">Echeneis naucrates</name>
    <name type="common">Live sharksucker</name>
    <dbReference type="NCBI Taxonomy" id="173247"/>
    <lineage>
        <taxon>Eukaryota</taxon>
        <taxon>Metazoa</taxon>
        <taxon>Chordata</taxon>
        <taxon>Craniata</taxon>
        <taxon>Vertebrata</taxon>
        <taxon>Euteleostomi</taxon>
        <taxon>Actinopterygii</taxon>
        <taxon>Neopterygii</taxon>
        <taxon>Teleostei</taxon>
        <taxon>Neoteleostei</taxon>
        <taxon>Acanthomorphata</taxon>
        <taxon>Carangaria</taxon>
        <taxon>Carangiformes</taxon>
        <taxon>Echeneidae</taxon>
        <taxon>Echeneis</taxon>
    </lineage>
</organism>
<dbReference type="Ensembl" id="ENSENLT00000025830.1">
    <property type="protein sequence ID" value="ENSENLP00000025030.1"/>
    <property type="gene ID" value="ENSENLG00000011303.1"/>
</dbReference>
<feature type="region of interest" description="Disordered" evidence="7">
    <location>
        <begin position="166"/>
        <end position="198"/>
    </location>
</feature>
<dbReference type="GO" id="GO:0005634">
    <property type="term" value="C:nucleus"/>
    <property type="evidence" value="ECO:0007669"/>
    <property type="project" value="UniProtKB-SubCell"/>
</dbReference>
<dbReference type="Pfam" id="PF25416">
    <property type="entry name" value="GRHL1_C"/>
    <property type="match status" value="1"/>
</dbReference>
<evidence type="ECO:0000256" key="4">
    <source>
        <dbReference type="ARBA" id="ARBA00023163"/>
    </source>
</evidence>
<dbReference type="RefSeq" id="XP_029350404.1">
    <property type="nucleotide sequence ID" value="XM_029494544.1"/>
</dbReference>
<name>A0A665V076_ECHNA</name>
<dbReference type="GeneID" id="115036371"/>
<evidence type="ECO:0000313" key="9">
    <source>
        <dbReference type="Ensembl" id="ENSENLP00000025030.1"/>
    </source>
</evidence>
<evidence type="ECO:0000256" key="3">
    <source>
        <dbReference type="ARBA" id="ARBA00023125"/>
    </source>
</evidence>
<proteinExistence type="predicted"/>
<reference evidence="9" key="2">
    <citation type="submission" date="2025-08" db="UniProtKB">
        <authorList>
            <consortium name="Ensembl"/>
        </authorList>
    </citation>
    <scope>IDENTIFICATION</scope>
</reference>
<feature type="domain" description="Grh/CP2 DB" evidence="8">
    <location>
        <begin position="201"/>
        <end position="432"/>
    </location>
</feature>
<dbReference type="InParanoid" id="A0A665V076"/>
<reference evidence="9" key="3">
    <citation type="submission" date="2025-09" db="UniProtKB">
        <authorList>
            <consortium name="Ensembl"/>
        </authorList>
    </citation>
    <scope>IDENTIFICATION</scope>
</reference>
<reference evidence="9" key="1">
    <citation type="submission" date="2021-04" db="EMBL/GenBank/DDBJ databases">
        <authorList>
            <consortium name="Wellcome Sanger Institute Data Sharing"/>
        </authorList>
    </citation>
    <scope>NUCLEOTIDE SEQUENCE [LARGE SCALE GENOMIC DNA]</scope>
</reference>
<evidence type="ECO:0000259" key="8">
    <source>
        <dbReference type="PROSITE" id="PS51968"/>
    </source>
</evidence>
<evidence type="ECO:0000256" key="5">
    <source>
        <dbReference type="ARBA" id="ARBA00023242"/>
    </source>
</evidence>
<evidence type="ECO:0000256" key="2">
    <source>
        <dbReference type="ARBA" id="ARBA00023015"/>
    </source>
</evidence>
<dbReference type="InterPro" id="IPR007604">
    <property type="entry name" value="CP2"/>
</dbReference>
<feature type="compositionally biased region" description="Polar residues" evidence="7">
    <location>
        <begin position="166"/>
        <end position="176"/>
    </location>
</feature>
<dbReference type="GO" id="GO:0001228">
    <property type="term" value="F:DNA-binding transcription activator activity, RNA polymerase II-specific"/>
    <property type="evidence" value="ECO:0007669"/>
    <property type="project" value="TreeGrafter"/>
</dbReference>
<evidence type="ECO:0000256" key="6">
    <source>
        <dbReference type="PROSITE-ProRule" id="PRU01313"/>
    </source>
</evidence>
<dbReference type="OrthoDB" id="7680836at2759"/>
<dbReference type="GO" id="GO:0000978">
    <property type="term" value="F:RNA polymerase II cis-regulatory region sequence-specific DNA binding"/>
    <property type="evidence" value="ECO:0007669"/>
    <property type="project" value="TreeGrafter"/>
</dbReference>
<feature type="compositionally biased region" description="Basic and acidic residues" evidence="7">
    <location>
        <begin position="449"/>
        <end position="465"/>
    </location>
</feature>
<gene>
    <name evidence="9" type="primary">grhl3</name>
</gene>